<dbReference type="AlphaFoldDB" id="A0A6B3LPW5"/>
<feature type="signal peptide" evidence="1">
    <location>
        <begin position="1"/>
        <end position="24"/>
    </location>
</feature>
<protein>
    <submittedName>
        <fullName evidence="2">Uncharacterized protein</fullName>
    </submittedName>
</protein>
<dbReference type="RefSeq" id="WP_163914666.1">
    <property type="nucleotide sequence ID" value="NZ_JAAGWD010000003.1"/>
</dbReference>
<organism evidence="2 3">
    <name type="scientific">Pontibacter burrus</name>
    <dbReference type="NCBI Taxonomy" id="2704466"/>
    <lineage>
        <taxon>Bacteria</taxon>
        <taxon>Pseudomonadati</taxon>
        <taxon>Bacteroidota</taxon>
        <taxon>Cytophagia</taxon>
        <taxon>Cytophagales</taxon>
        <taxon>Hymenobacteraceae</taxon>
        <taxon>Pontibacter</taxon>
    </lineage>
</organism>
<evidence type="ECO:0000313" key="3">
    <source>
        <dbReference type="Proteomes" id="UP000474777"/>
    </source>
</evidence>
<comment type="caution">
    <text evidence="2">The sequence shown here is derived from an EMBL/GenBank/DDBJ whole genome shotgun (WGS) entry which is preliminary data.</text>
</comment>
<sequence>MLSPRALITLLLVICAIVNSPAQKLTKKQHYKNGISEKYFVLKSDKSVKHGQYLRTYNDVWFKDYIIDFGEYSNNQKTGKWYEFYAKDPNNFLRATGEFSNDKKEGWWQLFYLENSADIAISLGSQKITAIIEPRKSSDKYNITIDTTRLKKESEGNYSNGSKTGIWSYFDVDGALIHQYDHSSKKLVAINYTLSPTAYVLYLGNGDRFLNYYRAAQQDIQLTNSKPPVITKPSEVVFEASDDGTYKQISGFGDQQFMAHVTRIVQSIPQEWVYLDKENPQRVHLVFTAEYPAIPNKPTFNISLR</sequence>
<keyword evidence="1" id="KW-0732">Signal</keyword>
<dbReference type="Proteomes" id="UP000474777">
    <property type="component" value="Unassembled WGS sequence"/>
</dbReference>
<dbReference type="Gene3D" id="2.20.110.10">
    <property type="entry name" value="Histone H3 K4-specific methyltransferase SET7/9 N-terminal domain"/>
    <property type="match status" value="1"/>
</dbReference>
<dbReference type="SUPFAM" id="SSF82185">
    <property type="entry name" value="Histone H3 K4-specific methyltransferase SET7/9 N-terminal domain"/>
    <property type="match status" value="1"/>
</dbReference>
<evidence type="ECO:0000313" key="2">
    <source>
        <dbReference type="EMBL" id="NEM97893.1"/>
    </source>
</evidence>
<keyword evidence="3" id="KW-1185">Reference proteome</keyword>
<evidence type="ECO:0000256" key="1">
    <source>
        <dbReference type="SAM" id="SignalP"/>
    </source>
</evidence>
<name>A0A6B3LPW5_9BACT</name>
<feature type="chain" id="PRO_5025361436" evidence="1">
    <location>
        <begin position="25"/>
        <end position="305"/>
    </location>
</feature>
<gene>
    <name evidence="2" type="ORF">GXP69_09320</name>
</gene>
<reference evidence="2 3" key="1">
    <citation type="submission" date="2020-02" db="EMBL/GenBank/DDBJ databases">
        <authorList>
            <person name="Kim M.K."/>
        </authorList>
    </citation>
    <scope>NUCLEOTIDE SEQUENCE [LARGE SCALE GENOMIC DNA]</scope>
    <source>
        <strain evidence="2 3">BT327</strain>
    </source>
</reference>
<proteinExistence type="predicted"/>
<dbReference type="EMBL" id="JAAGWD010000003">
    <property type="protein sequence ID" value="NEM97893.1"/>
    <property type="molecule type" value="Genomic_DNA"/>
</dbReference>
<accession>A0A6B3LPW5</accession>